<protein>
    <recommendedName>
        <fullName evidence="3">General stress protein CsbD</fullName>
    </recommendedName>
</protein>
<dbReference type="InterPro" id="IPR036629">
    <property type="entry name" value="YjbJ_sf"/>
</dbReference>
<organism evidence="1 2">
    <name type="scientific">Niastella soli</name>
    <dbReference type="NCBI Taxonomy" id="2821487"/>
    <lineage>
        <taxon>Bacteria</taxon>
        <taxon>Pseudomonadati</taxon>
        <taxon>Bacteroidota</taxon>
        <taxon>Chitinophagia</taxon>
        <taxon>Chitinophagales</taxon>
        <taxon>Chitinophagaceae</taxon>
        <taxon>Niastella</taxon>
    </lineage>
</organism>
<sequence length="62" mass="7274">MEYKATTSGNWNEQKTRLKKEFPALTDKDLFFEIGRKNEMLAKLQVKLGKTKEELQRIIEAS</sequence>
<dbReference type="EMBL" id="JAGHKO010000004">
    <property type="protein sequence ID" value="MBO9201888.1"/>
    <property type="molecule type" value="Genomic_DNA"/>
</dbReference>
<name>A0ABS3YVJ3_9BACT</name>
<reference evidence="1 2" key="1">
    <citation type="submission" date="2021-03" db="EMBL/GenBank/DDBJ databases">
        <title>Assistant Professor.</title>
        <authorList>
            <person name="Huq M.A."/>
        </authorList>
    </citation>
    <scope>NUCLEOTIDE SEQUENCE [LARGE SCALE GENOMIC DNA]</scope>
    <source>
        <strain evidence="1 2">MAH-29</strain>
    </source>
</reference>
<dbReference type="Proteomes" id="UP000677244">
    <property type="component" value="Unassembled WGS sequence"/>
</dbReference>
<gene>
    <name evidence="1" type="ORF">J7I42_16510</name>
</gene>
<accession>A0ABS3YVJ3</accession>
<evidence type="ECO:0008006" key="3">
    <source>
        <dbReference type="Google" id="ProtNLM"/>
    </source>
</evidence>
<keyword evidence="2" id="KW-1185">Reference proteome</keyword>
<dbReference type="Gene3D" id="1.10.1470.10">
    <property type="entry name" value="YjbJ"/>
    <property type="match status" value="1"/>
</dbReference>
<dbReference type="RefSeq" id="WP_209139945.1">
    <property type="nucleotide sequence ID" value="NZ_JAGHKO010000004.1"/>
</dbReference>
<dbReference type="SUPFAM" id="SSF69047">
    <property type="entry name" value="Hypothetical protein YjbJ"/>
    <property type="match status" value="1"/>
</dbReference>
<evidence type="ECO:0000313" key="2">
    <source>
        <dbReference type="Proteomes" id="UP000677244"/>
    </source>
</evidence>
<proteinExistence type="predicted"/>
<comment type="caution">
    <text evidence="1">The sequence shown here is derived from an EMBL/GenBank/DDBJ whole genome shotgun (WGS) entry which is preliminary data.</text>
</comment>
<evidence type="ECO:0000313" key="1">
    <source>
        <dbReference type="EMBL" id="MBO9201888.1"/>
    </source>
</evidence>